<dbReference type="RefSeq" id="WP_224527211.1">
    <property type="nucleotide sequence ID" value="NZ_JAIUJR010000003.1"/>
</dbReference>
<reference evidence="2" key="1">
    <citation type="submission" date="2023-07" db="EMBL/GenBank/DDBJ databases">
        <authorList>
            <person name="Yue Y."/>
        </authorList>
    </citation>
    <scope>NUCLEOTIDE SEQUENCE [LARGE SCALE GENOMIC DNA]</scope>
    <source>
        <strain evidence="2">D23</strain>
    </source>
</reference>
<dbReference type="EMBL" id="JAIUJR010000003">
    <property type="protein sequence ID" value="MCA0132133.1"/>
    <property type="molecule type" value="Genomic_DNA"/>
</dbReference>
<keyword evidence="2" id="KW-1185">Reference proteome</keyword>
<sequence length="128" mass="14645">MKKHILLLLLPLFLAMQCEDDITTGFETTYIIDNTTNSDLLLLNDSGSFIDIPSQSLTTIGSTLNSEANAVAPSEAFVFNTIKLYRNENDNFIYVYEQDPLEDDLWELDEPTVNRFEYKLIITEDLIN</sequence>
<proteinExistence type="predicted"/>
<comment type="caution">
    <text evidence="1">The sequence shown here is derived from an EMBL/GenBank/DDBJ whole genome shotgun (WGS) entry which is preliminary data.</text>
</comment>
<evidence type="ECO:0000313" key="1">
    <source>
        <dbReference type="EMBL" id="MCA0132133.1"/>
    </source>
</evidence>
<organism evidence="1 2">
    <name type="scientific">Winogradskyella alexanderae</name>
    <dbReference type="NCBI Taxonomy" id="2877123"/>
    <lineage>
        <taxon>Bacteria</taxon>
        <taxon>Pseudomonadati</taxon>
        <taxon>Bacteroidota</taxon>
        <taxon>Flavobacteriia</taxon>
        <taxon>Flavobacteriales</taxon>
        <taxon>Flavobacteriaceae</taxon>
        <taxon>Winogradskyella</taxon>
    </lineage>
</organism>
<accession>A0ABS7XQ49</accession>
<gene>
    <name evidence="1" type="ORF">LBU54_06020</name>
</gene>
<evidence type="ECO:0000313" key="2">
    <source>
        <dbReference type="Proteomes" id="UP001198901"/>
    </source>
</evidence>
<protein>
    <submittedName>
        <fullName evidence="1">Uncharacterized protein</fullName>
    </submittedName>
</protein>
<name>A0ABS7XQ49_9FLAO</name>
<dbReference type="Proteomes" id="UP001198901">
    <property type="component" value="Unassembled WGS sequence"/>
</dbReference>